<dbReference type="InterPro" id="IPR036291">
    <property type="entry name" value="NAD(P)-bd_dom_sf"/>
</dbReference>
<name>A0A836GGU7_9HYME</name>
<dbReference type="GO" id="GO:0004074">
    <property type="term" value="F:biliverdin reductase [NAD(P)H] activity"/>
    <property type="evidence" value="ECO:0007669"/>
    <property type="project" value="TreeGrafter"/>
</dbReference>
<proteinExistence type="predicted"/>
<reference evidence="2" key="1">
    <citation type="submission" date="2020-03" db="EMBL/GenBank/DDBJ databases">
        <title>Relaxed selection underlies rapid genomic changes in the transitions from sociality to social parasitism in ants.</title>
        <authorList>
            <person name="Bi X."/>
        </authorList>
    </citation>
    <scope>NUCLEOTIDE SEQUENCE</scope>
    <source>
        <strain evidence="2">BGI-DK2014a</strain>
        <tissue evidence="2">Whole body</tissue>
    </source>
</reference>
<dbReference type="Gene3D" id="3.40.50.720">
    <property type="entry name" value="NAD(P)-binding Rossmann-like Domain"/>
    <property type="match status" value="1"/>
</dbReference>
<evidence type="ECO:0000259" key="1">
    <source>
        <dbReference type="Pfam" id="PF13460"/>
    </source>
</evidence>
<evidence type="ECO:0000313" key="3">
    <source>
        <dbReference type="Proteomes" id="UP000669903"/>
    </source>
</evidence>
<gene>
    <name evidence="2" type="primary">Blvrb</name>
    <name evidence="2" type="ORF">G6Z76_0011550</name>
</gene>
<feature type="domain" description="NAD(P)-binding" evidence="1">
    <location>
        <begin position="11"/>
        <end position="191"/>
    </location>
</feature>
<accession>A0A836GGU7</accession>
<dbReference type="PANTHER" id="PTHR43355">
    <property type="entry name" value="FLAVIN REDUCTASE (NADPH)"/>
    <property type="match status" value="1"/>
</dbReference>
<feature type="non-terminal residue" evidence="2">
    <location>
        <position position="1"/>
    </location>
</feature>
<organism evidence="2 3">
    <name type="scientific">Acromyrmex charruanus</name>
    <dbReference type="NCBI Taxonomy" id="2715315"/>
    <lineage>
        <taxon>Eukaryota</taxon>
        <taxon>Metazoa</taxon>
        <taxon>Ecdysozoa</taxon>
        <taxon>Arthropoda</taxon>
        <taxon>Hexapoda</taxon>
        <taxon>Insecta</taxon>
        <taxon>Pterygota</taxon>
        <taxon>Neoptera</taxon>
        <taxon>Endopterygota</taxon>
        <taxon>Hymenoptera</taxon>
        <taxon>Apocrita</taxon>
        <taxon>Aculeata</taxon>
        <taxon>Formicoidea</taxon>
        <taxon>Formicidae</taxon>
        <taxon>Myrmicinae</taxon>
        <taxon>Acromyrmex</taxon>
    </lineage>
</organism>
<evidence type="ECO:0000313" key="2">
    <source>
        <dbReference type="EMBL" id="KAG5348320.1"/>
    </source>
</evidence>
<feature type="non-terminal residue" evidence="2">
    <location>
        <position position="204"/>
    </location>
</feature>
<dbReference type="Pfam" id="PF13460">
    <property type="entry name" value="NAD_binding_10"/>
    <property type="match status" value="1"/>
</dbReference>
<keyword evidence="3" id="KW-1185">Reference proteome</keyword>
<sequence length="204" mass="22457">PEMKKRIVLFGGTGNTGLCSLRTAVENGLKVRAFVRDKDKVPEDLRNKVELIEGDVTNAKEVANAVADRDAVVVTLGTRTDLSPTTVMSQGMKNIIEAMKAHNVELVSICLSAFLFLKLEAVPAIFRGVTEDHQRMFDLIKSSDLKWIAILPPHIAETPKSKYTVTFDSSPGRVISKYDLGAFLVECLENPNYYQKICGIATVS</sequence>
<dbReference type="Proteomes" id="UP000669903">
    <property type="component" value="Unassembled WGS sequence"/>
</dbReference>
<dbReference type="AlphaFoldDB" id="A0A836GGU7"/>
<dbReference type="GO" id="GO:0042602">
    <property type="term" value="F:riboflavin reductase (NADPH) activity"/>
    <property type="evidence" value="ECO:0007669"/>
    <property type="project" value="TreeGrafter"/>
</dbReference>
<dbReference type="PANTHER" id="PTHR43355:SF2">
    <property type="entry name" value="FLAVIN REDUCTASE (NADPH)"/>
    <property type="match status" value="1"/>
</dbReference>
<comment type="caution">
    <text evidence="2">The sequence shown here is derived from an EMBL/GenBank/DDBJ whole genome shotgun (WGS) entry which is preliminary data.</text>
</comment>
<dbReference type="EMBL" id="JAANIC010000092">
    <property type="protein sequence ID" value="KAG5348320.1"/>
    <property type="molecule type" value="Genomic_DNA"/>
</dbReference>
<protein>
    <submittedName>
        <fullName evidence="2">BLVRB reductase</fullName>
    </submittedName>
</protein>
<dbReference type="InterPro" id="IPR016040">
    <property type="entry name" value="NAD(P)-bd_dom"/>
</dbReference>
<dbReference type="CDD" id="cd05244">
    <property type="entry name" value="BVR-B_like_SDR_a"/>
    <property type="match status" value="1"/>
</dbReference>
<dbReference type="SUPFAM" id="SSF51735">
    <property type="entry name" value="NAD(P)-binding Rossmann-fold domains"/>
    <property type="match status" value="1"/>
</dbReference>
<dbReference type="InterPro" id="IPR051606">
    <property type="entry name" value="Polyketide_Oxido-like"/>
</dbReference>